<proteinExistence type="inferred from homology"/>
<comment type="similarity">
    <text evidence="6">Belongs to the ABC-4 integral membrane protein family.</text>
</comment>
<reference evidence="10 11" key="1">
    <citation type="journal article" date="2020" name="ISME J.">
        <title>Comparative genomics reveals insights into cyanobacterial evolution and habitat adaptation.</title>
        <authorList>
            <person name="Chen M.Y."/>
            <person name="Teng W.K."/>
            <person name="Zhao L."/>
            <person name="Hu C.X."/>
            <person name="Zhou Y.K."/>
            <person name="Han B.P."/>
            <person name="Song L.R."/>
            <person name="Shu W.S."/>
        </authorList>
    </citation>
    <scope>NUCLEOTIDE SEQUENCE [LARGE SCALE GENOMIC DNA]</scope>
    <source>
        <strain evidence="10 11">FACHB-838</strain>
    </source>
</reference>
<comment type="caution">
    <text evidence="10">The sequence shown here is derived from an EMBL/GenBank/DDBJ whole genome shotgun (WGS) entry which is preliminary data.</text>
</comment>
<evidence type="ECO:0000256" key="5">
    <source>
        <dbReference type="ARBA" id="ARBA00023136"/>
    </source>
</evidence>
<feature type="transmembrane region" description="Helical" evidence="7">
    <location>
        <begin position="358"/>
        <end position="379"/>
    </location>
</feature>
<gene>
    <name evidence="10" type="ORF">H6G97_16420</name>
</gene>
<dbReference type="InterPro" id="IPR050250">
    <property type="entry name" value="Macrolide_Exporter_MacB"/>
</dbReference>
<dbReference type="PANTHER" id="PTHR30572">
    <property type="entry name" value="MEMBRANE COMPONENT OF TRANSPORTER-RELATED"/>
    <property type="match status" value="1"/>
</dbReference>
<evidence type="ECO:0000256" key="7">
    <source>
        <dbReference type="SAM" id="Phobius"/>
    </source>
</evidence>
<evidence type="ECO:0000259" key="8">
    <source>
        <dbReference type="Pfam" id="PF02687"/>
    </source>
</evidence>
<name>A0ABR8DQB5_9NOSO</name>
<feature type="transmembrane region" description="Helical" evidence="7">
    <location>
        <begin position="270"/>
        <end position="294"/>
    </location>
</feature>
<comment type="subcellular location">
    <subcellularLocation>
        <location evidence="1">Cell membrane</location>
        <topology evidence="1">Multi-pass membrane protein</topology>
    </subcellularLocation>
</comment>
<feature type="domain" description="MacB-like periplasmic core" evidence="9">
    <location>
        <begin position="23"/>
        <end position="237"/>
    </location>
</feature>
<dbReference type="RefSeq" id="WP_190941789.1">
    <property type="nucleotide sequence ID" value="NZ_JACJSI010000029.1"/>
</dbReference>
<keyword evidence="5 7" id="KW-0472">Membrane</keyword>
<protein>
    <submittedName>
        <fullName evidence="10">ABC transporter permease</fullName>
    </submittedName>
</protein>
<organism evidence="10 11">
    <name type="scientific">Nostoc flagelliforme FACHB-838</name>
    <dbReference type="NCBI Taxonomy" id="2692904"/>
    <lineage>
        <taxon>Bacteria</taxon>
        <taxon>Bacillati</taxon>
        <taxon>Cyanobacteriota</taxon>
        <taxon>Cyanophyceae</taxon>
        <taxon>Nostocales</taxon>
        <taxon>Nostocaceae</taxon>
        <taxon>Nostoc</taxon>
    </lineage>
</organism>
<evidence type="ECO:0000259" key="9">
    <source>
        <dbReference type="Pfam" id="PF12704"/>
    </source>
</evidence>
<dbReference type="PANTHER" id="PTHR30572:SF4">
    <property type="entry name" value="ABC TRANSPORTER PERMEASE YTRF"/>
    <property type="match status" value="1"/>
</dbReference>
<keyword evidence="3 7" id="KW-0812">Transmembrane</keyword>
<keyword evidence="4 7" id="KW-1133">Transmembrane helix</keyword>
<evidence type="ECO:0000256" key="6">
    <source>
        <dbReference type="ARBA" id="ARBA00038076"/>
    </source>
</evidence>
<evidence type="ECO:0000256" key="1">
    <source>
        <dbReference type="ARBA" id="ARBA00004651"/>
    </source>
</evidence>
<feature type="domain" description="ABC3 transporter permease C-terminal" evidence="8">
    <location>
        <begin position="274"/>
        <end position="386"/>
    </location>
</feature>
<dbReference type="InterPro" id="IPR025857">
    <property type="entry name" value="MacB_PCD"/>
</dbReference>
<dbReference type="Pfam" id="PF12704">
    <property type="entry name" value="MacB_PCD"/>
    <property type="match status" value="1"/>
</dbReference>
<keyword evidence="11" id="KW-1185">Reference proteome</keyword>
<evidence type="ECO:0000313" key="11">
    <source>
        <dbReference type="Proteomes" id="UP000623440"/>
    </source>
</evidence>
<dbReference type="Proteomes" id="UP000623440">
    <property type="component" value="Unassembled WGS sequence"/>
</dbReference>
<dbReference type="EMBL" id="JACJSI010000029">
    <property type="protein sequence ID" value="MBD2531080.1"/>
    <property type="molecule type" value="Genomic_DNA"/>
</dbReference>
<keyword evidence="2" id="KW-1003">Cell membrane</keyword>
<evidence type="ECO:0000256" key="4">
    <source>
        <dbReference type="ARBA" id="ARBA00022989"/>
    </source>
</evidence>
<evidence type="ECO:0000313" key="10">
    <source>
        <dbReference type="EMBL" id="MBD2531080.1"/>
    </source>
</evidence>
<evidence type="ECO:0000256" key="2">
    <source>
        <dbReference type="ARBA" id="ARBA00022475"/>
    </source>
</evidence>
<dbReference type="InterPro" id="IPR003838">
    <property type="entry name" value="ABC3_permease_C"/>
</dbReference>
<sequence length="393" mass="42400">MALSAFDLLNITFHSLGRNPLRSALTTLGVFMGVAAVSATLQVGNISRAAIAQQLAKRGAPQVSVYPNWDSGGQTTQLKLEDMEFLRQRMVGLQAISSFNWAGSTPTVFRDKEFSPPMSPVSQDFLLTSGKSLVSGRFFTSEDFANYRPVIVIDQLLAEQLFQKQEPVGQLIYAGQRPYIVIGVVATSLNENAPPAGQLYVPMSIYNALTGSRDIGSIQMRPYSLEDVEELSQQAEELLLQRFPGYKFKFWNNVSDILQQQKTQEMASQGLTAVGVIALLVGGVGIANIMIASVTERTAEIGLRRAVGATQREIMLQFILEAMLLSLIGGATGLGVVHGLTIVVTDTFSLPYEFDSRIAVLALGSALAVGVGASLLPAVRASQIDPVKALRSE</sequence>
<feature type="transmembrane region" description="Helical" evidence="7">
    <location>
        <begin position="314"/>
        <end position="338"/>
    </location>
</feature>
<dbReference type="Pfam" id="PF02687">
    <property type="entry name" value="FtsX"/>
    <property type="match status" value="1"/>
</dbReference>
<accession>A0ABR8DQB5</accession>
<evidence type="ECO:0000256" key="3">
    <source>
        <dbReference type="ARBA" id="ARBA00022692"/>
    </source>
</evidence>